<feature type="compositionally biased region" description="Polar residues" evidence="1">
    <location>
        <begin position="111"/>
        <end position="134"/>
    </location>
</feature>
<keyword evidence="3" id="KW-1185">Reference proteome</keyword>
<accession>A0A8H3FZS5</accession>
<evidence type="ECO:0000256" key="1">
    <source>
        <dbReference type="SAM" id="MobiDB-lite"/>
    </source>
</evidence>
<feature type="compositionally biased region" description="Low complexity" evidence="1">
    <location>
        <begin position="288"/>
        <end position="300"/>
    </location>
</feature>
<protein>
    <submittedName>
        <fullName evidence="2">Uncharacterized protein</fullName>
    </submittedName>
</protein>
<organism evidence="2 3">
    <name type="scientific">Heterodermia speciosa</name>
    <dbReference type="NCBI Taxonomy" id="116794"/>
    <lineage>
        <taxon>Eukaryota</taxon>
        <taxon>Fungi</taxon>
        <taxon>Dikarya</taxon>
        <taxon>Ascomycota</taxon>
        <taxon>Pezizomycotina</taxon>
        <taxon>Lecanoromycetes</taxon>
        <taxon>OSLEUM clade</taxon>
        <taxon>Lecanoromycetidae</taxon>
        <taxon>Caliciales</taxon>
        <taxon>Physciaceae</taxon>
        <taxon>Heterodermia</taxon>
    </lineage>
</organism>
<reference evidence="2" key="1">
    <citation type="submission" date="2021-03" db="EMBL/GenBank/DDBJ databases">
        <authorList>
            <person name="Tagirdzhanova G."/>
        </authorList>
    </citation>
    <scope>NUCLEOTIDE SEQUENCE</scope>
</reference>
<dbReference type="Proteomes" id="UP000664521">
    <property type="component" value="Unassembled WGS sequence"/>
</dbReference>
<name>A0A8H3FZS5_9LECA</name>
<proteinExistence type="predicted"/>
<evidence type="ECO:0000313" key="2">
    <source>
        <dbReference type="EMBL" id="CAF9933646.1"/>
    </source>
</evidence>
<feature type="compositionally biased region" description="Basic and acidic residues" evidence="1">
    <location>
        <begin position="27"/>
        <end position="40"/>
    </location>
</feature>
<dbReference type="EMBL" id="CAJPDS010000069">
    <property type="protein sequence ID" value="CAF9933646.1"/>
    <property type="molecule type" value="Genomic_DNA"/>
</dbReference>
<feature type="compositionally biased region" description="Polar residues" evidence="1">
    <location>
        <begin position="68"/>
        <end position="81"/>
    </location>
</feature>
<comment type="caution">
    <text evidence="2">The sequence shown here is derived from an EMBL/GenBank/DDBJ whole genome shotgun (WGS) entry which is preliminary data.</text>
</comment>
<feature type="region of interest" description="Disordered" evidence="1">
    <location>
        <begin position="1"/>
        <end position="40"/>
    </location>
</feature>
<feature type="region of interest" description="Disordered" evidence="1">
    <location>
        <begin position="234"/>
        <end position="305"/>
    </location>
</feature>
<feature type="compositionally biased region" description="Low complexity" evidence="1">
    <location>
        <begin position="151"/>
        <end position="164"/>
    </location>
</feature>
<dbReference type="OrthoDB" id="2446291at2759"/>
<evidence type="ECO:0000313" key="3">
    <source>
        <dbReference type="Proteomes" id="UP000664521"/>
    </source>
</evidence>
<feature type="compositionally biased region" description="Low complexity" evidence="1">
    <location>
        <begin position="177"/>
        <end position="191"/>
    </location>
</feature>
<dbReference type="AlphaFoldDB" id="A0A8H3FZS5"/>
<feature type="region of interest" description="Disordered" evidence="1">
    <location>
        <begin position="56"/>
        <end position="198"/>
    </location>
</feature>
<sequence>MAPIMASPLRSKSLDMVPLVSSKKRARSSEDDGDEVPRIDKKVGITCITTARFTHNHHLQPRPLPFRTSPTSQHNLAFSQTKKPRPTSLVAPLGFPSPTSSDCEGKRHSYPFQTPPRSKSSTKSGSTDAFSTFRDTAGSDTDMPDSPMDVSSPTTTWSSPATSPEDYDAPKVKEFASTTSITPPSPKSSRSYLMTPPPPRPSRFVLQPLPKPVVGQRLPTPTYGHFPPLSYHPALNTPDVSPKTHSNKTATLRRGLPTLLPPSPISENEFESPTTTSMGDLLSRLQMSNSSGGNNTSEGDSPSRAKLGRRMAIDQGQMSGGGKTTLVMGYRADCEKCRARVPGHYNHVVQRV</sequence>
<gene>
    <name evidence="2" type="ORF">HETSPECPRED_008726</name>
</gene>